<protein>
    <submittedName>
        <fullName evidence="2">Uncharacterized protein</fullName>
    </submittedName>
</protein>
<proteinExistence type="predicted"/>
<evidence type="ECO:0000313" key="3">
    <source>
        <dbReference type="Proteomes" id="UP000176834"/>
    </source>
</evidence>
<keyword evidence="1" id="KW-1133">Transmembrane helix</keyword>
<feature type="transmembrane region" description="Helical" evidence="1">
    <location>
        <begin position="6"/>
        <end position="23"/>
    </location>
</feature>
<evidence type="ECO:0000256" key="1">
    <source>
        <dbReference type="SAM" id="Phobius"/>
    </source>
</evidence>
<dbReference type="AlphaFoldDB" id="A0A1F8F1U3"/>
<accession>A0A1F8F1U3</accession>
<keyword evidence="1" id="KW-0472">Membrane</keyword>
<dbReference type="Proteomes" id="UP000176834">
    <property type="component" value="Unassembled WGS sequence"/>
</dbReference>
<evidence type="ECO:0000313" key="2">
    <source>
        <dbReference type="EMBL" id="OGN06249.1"/>
    </source>
</evidence>
<comment type="caution">
    <text evidence="2">The sequence shown here is derived from an EMBL/GenBank/DDBJ whole genome shotgun (WGS) entry which is preliminary data.</text>
</comment>
<organism evidence="2 3">
    <name type="scientific">Candidatus Yanofskybacteria bacterium RIFCSPHIGHO2_02_FULL_38_22b</name>
    <dbReference type="NCBI Taxonomy" id="1802673"/>
    <lineage>
        <taxon>Bacteria</taxon>
        <taxon>Candidatus Yanofskyibacteriota</taxon>
    </lineage>
</organism>
<sequence>MKNSDKFPILLVAVVLIGSYFLLKEFKLFEFKKTNDGNKNYHAEVIELAGKNSFSELKEYFQGLAEEKGARYAFEVLKIAPMPPNTDMHLLGHAVGDMLYRQEGLGGISACTEDFRNACSHSIVVGLFSDEGEGVLGKIVEVCRKAPGGSGAYTMCFHGLGHGILSAIGYDVPKAIELCQKTGARGESVQCSSGVVMEIIGGGGHDRDKWANQRKKYLEISKPLGLCQSDFVPKNDRYLCFVYLTPFLWESIGANMGSPTSDDFKKAFTICDTLSLNDGGNRDACFGGFGKEFVGLVQSRDIRKDTLNNIANEQLVQIYQWCKLANNKEGIAACITHAMNSLYWGGENDPKIATGFCGVMAGDNYNGGSCYMNLISSVSQYVKDVEYRENFCSSLPSIHQDHCRQVLL</sequence>
<name>A0A1F8F1U3_9BACT</name>
<dbReference type="EMBL" id="MGJN01000020">
    <property type="protein sequence ID" value="OGN06249.1"/>
    <property type="molecule type" value="Genomic_DNA"/>
</dbReference>
<keyword evidence="1" id="KW-0812">Transmembrane</keyword>
<gene>
    <name evidence="2" type="ORF">A3B86_03975</name>
</gene>
<reference evidence="2 3" key="1">
    <citation type="journal article" date="2016" name="Nat. Commun.">
        <title>Thousands of microbial genomes shed light on interconnected biogeochemical processes in an aquifer system.</title>
        <authorList>
            <person name="Anantharaman K."/>
            <person name="Brown C.T."/>
            <person name="Hug L.A."/>
            <person name="Sharon I."/>
            <person name="Castelle C.J."/>
            <person name="Probst A.J."/>
            <person name="Thomas B.C."/>
            <person name="Singh A."/>
            <person name="Wilkins M.J."/>
            <person name="Karaoz U."/>
            <person name="Brodie E.L."/>
            <person name="Williams K.H."/>
            <person name="Hubbard S.S."/>
            <person name="Banfield J.F."/>
        </authorList>
    </citation>
    <scope>NUCLEOTIDE SEQUENCE [LARGE SCALE GENOMIC DNA]</scope>
</reference>